<sequence length="386" mass="44974">MRILGIDICKGSVVACLLTERPNEPRQFLFKTEFFNCKADVTGLKTLLDLKPDIAVMEPTGVNYSKLWGTHLVRAGCRVMLVSHNKLARHREHLDMPDKSDESDAFALACYWWDYHDQPRRFLQDRDQVSAKIREKVLRLGHLARVQSPIINRIRQDLAWQFPEVAMSQGVVMWEWLALEKESKRYDRIYSETVGLGIETSTHRHAKRLIDIWAEEREIEAELEELMADSRFIKYRQVFDKWGFGRRVQAILLSQIFPIESFLDDDGKPIIQWGKSRRKKDKRIKRHISLRRFTKALGCAPTERSSGDKESKKIVGGSDVCRVALWQWLFTRIEPIKYRPKNDIGETIGRIVDDMKQGGRPIRLIRMTAIAKATKLLFKDLVDILE</sequence>
<gene>
    <name evidence="2" type="ORF">HC246_03450</name>
</gene>
<reference evidence="2 3" key="1">
    <citation type="submission" date="2020-03" db="EMBL/GenBank/DDBJ databases">
        <title>Draft Genome Sequence of 2-Methylisoborneol Producing Pseudanabaena yagii Strain GIHE-NHR1 Isolated from North Han River in South Korea.</title>
        <authorList>
            <person name="Jeong J."/>
        </authorList>
    </citation>
    <scope>NUCLEOTIDE SEQUENCE [LARGE SCALE GENOMIC DNA]</scope>
    <source>
        <strain evidence="2 3">GIHE-NHR1</strain>
    </source>
</reference>
<dbReference type="Proteomes" id="UP000738376">
    <property type="component" value="Unassembled WGS sequence"/>
</dbReference>
<protein>
    <submittedName>
        <fullName evidence="2">IS110 family transposase</fullName>
    </submittedName>
</protein>
<name>A0ABX1LLX1_9CYAN</name>
<organism evidence="2 3">
    <name type="scientific">Pseudanabaena yagii GIHE-NHR1</name>
    <dbReference type="NCBI Taxonomy" id="2722753"/>
    <lineage>
        <taxon>Bacteria</taxon>
        <taxon>Bacillati</taxon>
        <taxon>Cyanobacteriota</taxon>
        <taxon>Cyanophyceae</taxon>
        <taxon>Pseudanabaenales</taxon>
        <taxon>Pseudanabaenaceae</taxon>
        <taxon>Pseudanabaena</taxon>
        <taxon>Pseudanabaena yagii</taxon>
    </lineage>
</organism>
<evidence type="ECO:0000313" key="3">
    <source>
        <dbReference type="Proteomes" id="UP000738376"/>
    </source>
</evidence>
<evidence type="ECO:0000259" key="1">
    <source>
        <dbReference type="Pfam" id="PF01548"/>
    </source>
</evidence>
<comment type="caution">
    <text evidence="2">The sequence shown here is derived from an EMBL/GenBank/DDBJ whole genome shotgun (WGS) entry which is preliminary data.</text>
</comment>
<evidence type="ECO:0000313" key="2">
    <source>
        <dbReference type="EMBL" id="NMF57093.1"/>
    </source>
</evidence>
<dbReference type="InterPro" id="IPR047650">
    <property type="entry name" value="Transpos_IS110"/>
</dbReference>
<dbReference type="EMBL" id="JAAVJL010000001">
    <property type="protein sequence ID" value="NMF57093.1"/>
    <property type="molecule type" value="Genomic_DNA"/>
</dbReference>
<proteinExistence type="predicted"/>
<dbReference type="InterPro" id="IPR002525">
    <property type="entry name" value="Transp_IS110-like_N"/>
</dbReference>
<accession>A0ABX1LLX1</accession>
<feature type="domain" description="Transposase IS110-like N-terminal" evidence="1">
    <location>
        <begin position="4"/>
        <end position="159"/>
    </location>
</feature>
<dbReference type="RefSeq" id="WP_169362167.1">
    <property type="nucleotide sequence ID" value="NZ_JAAVJL010000001.1"/>
</dbReference>
<dbReference type="Pfam" id="PF01548">
    <property type="entry name" value="DEDD_Tnp_IS110"/>
    <property type="match status" value="1"/>
</dbReference>
<keyword evidence="3" id="KW-1185">Reference proteome</keyword>
<dbReference type="PANTHER" id="PTHR33055">
    <property type="entry name" value="TRANSPOSASE FOR INSERTION SEQUENCE ELEMENT IS1111A"/>
    <property type="match status" value="1"/>
</dbReference>